<accession>H6NCF7</accession>
<dbReference type="AlphaFoldDB" id="H6NCF7"/>
<keyword evidence="2" id="KW-1185">Reference proteome</keyword>
<name>H6NCF7_9BACL</name>
<dbReference type="Proteomes" id="UP000007523">
    <property type="component" value="Chromosome"/>
</dbReference>
<dbReference type="KEGG" id="pmq:PM3016_1652"/>
<dbReference type="EMBL" id="CP003235">
    <property type="protein sequence ID" value="AFC28570.1"/>
    <property type="molecule type" value="Genomic_DNA"/>
</dbReference>
<reference evidence="1 2" key="1">
    <citation type="journal article" date="2012" name="J. Bacteriol.">
        <title>Complete Genome Sequence of Paenibacillus mucilaginosus 3016, a Bacterium Functional as Microbial Fertilizer.</title>
        <authorList>
            <person name="Ma M."/>
            <person name="Wang Z."/>
            <person name="Li L."/>
            <person name="Jiang X."/>
            <person name="Guan D."/>
            <person name="Cao F."/>
            <person name="Chen H."/>
            <person name="Wang X."/>
            <person name="Shen D."/>
            <person name="Du B."/>
            <person name="Li J."/>
        </authorList>
    </citation>
    <scope>NUCLEOTIDE SEQUENCE [LARGE SCALE GENOMIC DNA]</scope>
    <source>
        <strain evidence="1 2">3016</strain>
    </source>
</reference>
<gene>
    <name evidence="1" type="ORF">PM3016_1652</name>
</gene>
<evidence type="ECO:0000313" key="1">
    <source>
        <dbReference type="EMBL" id="AFC28570.1"/>
    </source>
</evidence>
<organism evidence="1 2">
    <name type="scientific">Paenibacillus mucilaginosus 3016</name>
    <dbReference type="NCBI Taxonomy" id="1116391"/>
    <lineage>
        <taxon>Bacteria</taxon>
        <taxon>Bacillati</taxon>
        <taxon>Bacillota</taxon>
        <taxon>Bacilli</taxon>
        <taxon>Bacillales</taxon>
        <taxon>Paenibacillaceae</taxon>
        <taxon>Paenibacillus</taxon>
    </lineage>
</organism>
<evidence type="ECO:0000313" key="2">
    <source>
        <dbReference type="Proteomes" id="UP000007523"/>
    </source>
</evidence>
<dbReference type="STRING" id="1116391.PM3016_1652"/>
<dbReference type="HOGENOM" id="CLU_2975069_0_0_9"/>
<sequence length="58" mass="6456">MDLSHCYKIRKGTCQLNSQDVILGILMQSDASGYDIKQQFEKPSLRHGGLQGKPAPPR</sequence>
<protein>
    <submittedName>
        <fullName evidence="1">Uncharacterized protein</fullName>
    </submittedName>
</protein>
<proteinExistence type="predicted"/>